<dbReference type="InterPro" id="IPR006034">
    <property type="entry name" value="Asparaginase/glutaminase-like"/>
</dbReference>
<dbReference type="NCBIfam" id="TIGR00520">
    <property type="entry name" value="asnASE_II"/>
    <property type="match status" value="1"/>
</dbReference>
<dbReference type="InterPro" id="IPR037152">
    <property type="entry name" value="L-asparaginase_N_sf"/>
</dbReference>
<accession>A0A4Q8LJV0</accession>
<dbReference type="PROSITE" id="PS51732">
    <property type="entry name" value="ASN_GLN_ASE_3"/>
    <property type="match status" value="1"/>
</dbReference>
<evidence type="ECO:0000259" key="7">
    <source>
        <dbReference type="Pfam" id="PF17763"/>
    </source>
</evidence>
<dbReference type="Pfam" id="PF17763">
    <property type="entry name" value="Asparaginase_C"/>
    <property type="match status" value="1"/>
</dbReference>
<organism evidence="8 9">
    <name type="scientific">Pseudoxanthomonas winnipegensis</name>
    <dbReference type="NCBI Taxonomy" id="2480810"/>
    <lineage>
        <taxon>Bacteria</taxon>
        <taxon>Pseudomonadati</taxon>
        <taxon>Pseudomonadota</taxon>
        <taxon>Gammaproteobacteria</taxon>
        <taxon>Lysobacterales</taxon>
        <taxon>Lysobacteraceae</taxon>
        <taxon>Pseudoxanthomonas</taxon>
    </lineage>
</organism>
<feature type="active site" description="O-isoaspartyl threonine intermediate" evidence="3">
    <location>
        <position position="39"/>
    </location>
</feature>
<keyword evidence="5" id="KW-0732">Signal</keyword>
<dbReference type="AlphaFoldDB" id="A0A4Q8LJV0"/>
<feature type="domain" description="L-asparaginase N-terminal" evidence="6">
    <location>
        <begin position="30"/>
        <end position="223"/>
    </location>
</feature>
<dbReference type="GO" id="GO:0004067">
    <property type="term" value="F:asparaginase activity"/>
    <property type="evidence" value="ECO:0007669"/>
    <property type="project" value="UniProtKB-UniRule"/>
</dbReference>
<sequence length="346" mass="37228">MQIRIALFLILVLCGAWLSPTAHAATSLPRIRLFTTGGTIQSLGSDRQKLMEYDSGKVGPKELIADLPELHDIADLSYTEVANVGSPSMNTELLLKLAQEVNAWLAQPDSDGAVITHGTATLEETAYFLSLVIHSDKPTVVVGAMRPFSAVSRDGPFNLYNAVRVAAAPASRAMGVLIVLNDQIGAARDTTKGNTYRVDTFVARDVGPLGYADSDRIVYYRRPLYRHTARSEFDVSGLKELPRVDVSYIYQDGDGTAVDAFVAAGAKGIVLTGGVGEAGKRARAKGVLLVMSDRKGSGRVMTSARAAADGLITADNLPPHKARILLRLALTRTTDPAEIQRIFNEY</sequence>
<dbReference type="InterPro" id="IPR027473">
    <property type="entry name" value="L-asparaginase_C"/>
</dbReference>
<dbReference type="PIRSF" id="PIRSF001220">
    <property type="entry name" value="L-ASNase_gatD"/>
    <property type="match status" value="1"/>
</dbReference>
<dbReference type="CDD" id="cd08964">
    <property type="entry name" value="L-asparaginase_II"/>
    <property type="match status" value="1"/>
</dbReference>
<reference evidence="8 9" key="1">
    <citation type="submission" date="2019-02" db="EMBL/GenBank/DDBJ databases">
        <title>WGS of Pseudoxanthomonas species novum from clinical isolates.</title>
        <authorList>
            <person name="Bernier A.-M."/>
            <person name="Bernard K."/>
            <person name="Vachon A."/>
        </authorList>
    </citation>
    <scope>NUCLEOTIDE SEQUENCE [LARGE SCALE GENOMIC DNA]</scope>
    <source>
        <strain evidence="8 9">NML140781</strain>
    </source>
</reference>
<evidence type="ECO:0000259" key="6">
    <source>
        <dbReference type="Pfam" id="PF00710"/>
    </source>
</evidence>
<dbReference type="SUPFAM" id="SSF53774">
    <property type="entry name" value="Glutaminase/Asparaginase"/>
    <property type="match status" value="1"/>
</dbReference>
<feature type="domain" description="Asparaginase/glutaminase C-terminal" evidence="7">
    <location>
        <begin position="243"/>
        <end position="343"/>
    </location>
</feature>
<proteinExistence type="inferred from homology"/>
<protein>
    <submittedName>
        <fullName evidence="8">Type II asparaginase</fullName>
        <ecNumber evidence="8">3.5.1.1</ecNumber>
    </submittedName>
</protein>
<dbReference type="PANTHER" id="PTHR11707:SF28">
    <property type="entry name" value="60 KDA LYSOPHOSPHOLIPASE"/>
    <property type="match status" value="1"/>
</dbReference>
<comment type="caution">
    <text evidence="8">The sequence shown here is derived from an EMBL/GenBank/DDBJ whole genome shotgun (WGS) entry which is preliminary data.</text>
</comment>
<dbReference type="PANTHER" id="PTHR11707">
    <property type="entry name" value="L-ASPARAGINASE"/>
    <property type="match status" value="1"/>
</dbReference>
<dbReference type="GO" id="GO:0006528">
    <property type="term" value="P:asparagine metabolic process"/>
    <property type="evidence" value="ECO:0007669"/>
    <property type="project" value="InterPro"/>
</dbReference>
<dbReference type="EMBL" id="SHMF01000007">
    <property type="protein sequence ID" value="TAA30521.1"/>
    <property type="molecule type" value="Genomic_DNA"/>
</dbReference>
<comment type="similarity">
    <text evidence="1 4">Belongs to the asparaginase 1 family.</text>
</comment>
<dbReference type="InterPro" id="IPR036152">
    <property type="entry name" value="Asp/glu_Ase-like_sf"/>
</dbReference>
<evidence type="ECO:0000256" key="2">
    <source>
        <dbReference type="ARBA" id="ARBA00022801"/>
    </source>
</evidence>
<dbReference type="Gene3D" id="3.40.50.1170">
    <property type="entry name" value="L-asparaginase, N-terminal domain"/>
    <property type="match status" value="1"/>
</dbReference>
<dbReference type="PIRSF" id="PIRSF500176">
    <property type="entry name" value="L_ASNase"/>
    <property type="match status" value="1"/>
</dbReference>
<dbReference type="FunFam" id="3.40.50.1170:FF:000001">
    <property type="entry name" value="L-asparaginase 2"/>
    <property type="match status" value="1"/>
</dbReference>
<feature type="signal peptide" evidence="5">
    <location>
        <begin position="1"/>
        <end position="24"/>
    </location>
</feature>
<dbReference type="EC" id="3.5.1.1" evidence="8"/>
<evidence type="ECO:0000313" key="9">
    <source>
        <dbReference type="Proteomes" id="UP000292087"/>
    </source>
</evidence>
<keyword evidence="2 8" id="KW-0378">Hydrolase</keyword>
<dbReference type="RefSeq" id="WP_130525025.1">
    <property type="nucleotide sequence ID" value="NZ_SHLZ01000009.1"/>
</dbReference>
<dbReference type="Proteomes" id="UP000292087">
    <property type="component" value="Unassembled WGS sequence"/>
</dbReference>
<gene>
    <name evidence="8" type="ORF">EA656_19075</name>
</gene>
<name>A0A4Q8LJV0_9GAMM</name>
<evidence type="ECO:0000313" key="8">
    <source>
        <dbReference type="EMBL" id="TAA30521.1"/>
    </source>
</evidence>
<feature type="chain" id="PRO_5020890428" evidence="5">
    <location>
        <begin position="25"/>
        <end position="346"/>
    </location>
</feature>
<evidence type="ECO:0000256" key="3">
    <source>
        <dbReference type="PIRSR" id="PIRSR001220-1"/>
    </source>
</evidence>
<dbReference type="InterPro" id="IPR027474">
    <property type="entry name" value="L-asparaginase_N"/>
</dbReference>
<dbReference type="InterPro" id="IPR004550">
    <property type="entry name" value="AsnASE_II"/>
</dbReference>
<evidence type="ECO:0000256" key="1">
    <source>
        <dbReference type="ARBA" id="ARBA00010518"/>
    </source>
</evidence>
<evidence type="ECO:0000256" key="4">
    <source>
        <dbReference type="RuleBase" id="RU004456"/>
    </source>
</evidence>
<dbReference type="InterPro" id="IPR040919">
    <property type="entry name" value="Asparaginase_C"/>
</dbReference>
<dbReference type="PRINTS" id="PR00139">
    <property type="entry name" value="ASNGLNASE"/>
</dbReference>
<dbReference type="SMART" id="SM00870">
    <property type="entry name" value="Asparaginase"/>
    <property type="match status" value="1"/>
</dbReference>
<dbReference type="Gene3D" id="3.40.50.40">
    <property type="match status" value="1"/>
</dbReference>
<evidence type="ECO:0000256" key="5">
    <source>
        <dbReference type="SAM" id="SignalP"/>
    </source>
</evidence>
<dbReference type="Pfam" id="PF00710">
    <property type="entry name" value="Asparaginase"/>
    <property type="match status" value="1"/>
</dbReference>